<evidence type="ECO:0000256" key="7">
    <source>
        <dbReference type="SAM" id="MobiDB-lite"/>
    </source>
</evidence>
<feature type="repeat" description="ANK" evidence="6">
    <location>
        <begin position="211"/>
        <end position="244"/>
    </location>
</feature>
<evidence type="ECO:0000313" key="9">
    <source>
        <dbReference type="EMBL" id="KAF0733417.1"/>
    </source>
</evidence>
<feature type="repeat" description="ANK" evidence="6">
    <location>
        <begin position="78"/>
        <end position="110"/>
    </location>
</feature>
<dbReference type="InterPro" id="IPR036770">
    <property type="entry name" value="Ankyrin_rpt-contain_sf"/>
</dbReference>
<accession>A0A6G0X0V4</accession>
<feature type="domain" description="WW" evidence="8">
    <location>
        <begin position="1166"/>
        <end position="1199"/>
    </location>
</feature>
<dbReference type="Pfam" id="PF12796">
    <property type="entry name" value="Ank_2"/>
    <property type="match status" value="2"/>
</dbReference>
<dbReference type="EMBL" id="VJMJ01000122">
    <property type="protein sequence ID" value="KAF0733417.1"/>
    <property type="molecule type" value="Genomic_DNA"/>
</dbReference>
<dbReference type="PROSITE" id="PS50020">
    <property type="entry name" value="WW_DOMAIN_2"/>
    <property type="match status" value="5"/>
</dbReference>
<dbReference type="Pfam" id="PF00397">
    <property type="entry name" value="WW"/>
    <property type="match status" value="4"/>
</dbReference>
<dbReference type="VEuPathDB" id="FungiDB:AeMF1_001288"/>
<dbReference type="PROSITE" id="PS50088">
    <property type="entry name" value="ANK_REPEAT"/>
    <property type="match status" value="6"/>
</dbReference>
<feature type="domain" description="WW" evidence="8">
    <location>
        <begin position="1137"/>
        <end position="1170"/>
    </location>
</feature>
<evidence type="ECO:0000256" key="4">
    <source>
        <dbReference type="ARBA" id="ARBA00023043"/>
    </source>
</evidence>
<feature type="repeat" description="ANK" evidence="6">
    <location>
        <begin position="245"/>
        <end position="277"/>
    </location>
</feature>
<dbReference type="InterPro" id="IPR011047">
    <property type="entry name" value="Quinoprotein_ADH-like_sf"/>
</dbReference>
<feature type="domain" description="WW" evidence="8">
    <location>
        <begin position="1105"/>
        <end position="1132"/>
    </location>
</feature>
<dbReference type="Proteomes" id="UP000481153">
    <property type="component" value="Unassembled WGS sequence"/>
</dbReference>
<feature type="domain" description="WW" evidence="8">
    <location>
        <begin position="1025"/>
        <end position="1057"/>
    </location>
</feature>
<sequence>MDINGVNARGLSPLHTIISTTYLHRAELANYMIDHGAWHEMRDGTGLTPLLTAASLGHVDCVNLLLARAADRTATNLSGQTALAIATSLNHVDVAAALLNYGCDPNTLVDYADGVTLLHECAAHGYIELAKLLVDYKANLDAQDSDGNTPLVYAAYDNHLDVLALLLARGAQPDVVNRATRSAMHWAALGKPEAVRLLAEYNGDVNLQTREGETPLHLSCASDEWIESSKALLSYGGSVDSRNIRGNQPAHVAARAGAAATMDLLIQYSTNMNYRNFDNKNPLGEARMFNQKAVVAVIQRHFADDMKTLEEADDEFRDEDGVVLPNKSPDEWVSTLARGVRLSKLNEWVQCVDPDADCIFYFDESTNTCSWQAPIEFRAALGDHWRTQQKNPLTGSQRDLATTEREQNKDTTTSSDNTDNSQTLPKVYVYVHDQTGETRTSVPPTDPSRVQELIQGVDQYKMLRSRVHKVSSETAASVAKYNAFWNEFTKDATQLRAETHAAIKIQKQYRAHLYHQRFLELKLQHKTAVHLQRVYRGRIARRAAAHERRRHRCATAIQALIRGFLARRHEANGLHAMRVQHRTERLAALDIQRCWRGMHGRFRAKKRQAMKTGPQNYYEWADARKHATIVSTFSVWQEMKLANTSGYGIFYCNPITGQCVWDKPAAWIEYDRAKFLERQQMHYYGYTTQMYNAAVYLQSLYRMRKARVYFHRLMQGVTICRHCEQEYLRDPLNLTRLGNYTLYLHAVRHDYDRARPLYQRLMEFMAHRGPDIPFILRCYAIFLYVTEEEDIHAIQMLLDRADAIDIPKKKFQLAFLGFFRYAQIMQPNDAQSNLNYAACQQWIYYQYPSAKEHYLRALEADPYNTRILSLFQVFLERTNDPEPDGAQHFIQYQAATAQSEDTMQKQAVLAAKSFEERQRAVCLIQARFRARKDKKRVMCLKSLTTIPTMMLSPEERQLQMAFESVASQNRNPSILRLEQIAQVYPLVGWSAQDAADDIAHASRHDEFQYPESITWTRFHKWIKEASPPTHWETCAADDGAYFYNVVTGVSQWEKPRVARSVAAPLANQWEVAYTDQGEAYYYNLFTGESRWDDPNQQQPSSLDEWEEAHDDEGRLYYYNVTTGESRWTRPNVKGVVVPVMDQWEEATTDDGTTYFVNTISGESIWSRPTDGWLAGQDDEGRVYYYHTERNECQWSSPWATQESSKEL</sequence>
<feature type="compositionally biased region" description="Polar residues" evidence="7">
    <location>
        <begin position="388"/>
        <end position="400"/>
    </location>
</feature>
<dbReference type="PROSITE" id="PS01159">
    <property type="entry name" value="WW_DOMAIN_1"/>
    <property type="match status" value="3"/>
</dbReference>
<protein>
    <recommendedName>
        <fullName evidence="8">WW domain-containing protein</fullName>
    </recommendedName>
</protein>
<evidence type="ECO:0000256" key="3">
    <source>
        <dbReference type="ARBA" id="ARBA00022786"/>
    </source>
</evidence>
<dbReference type="Gene3D" id="1.25.40.10">
    <property type="entry name" value="Tetratricopeptide repeat domain"/>
    <property type="match status" value="1"/>
</dbReference>
<evidence type="ECO:0000256" key="2">
    <source>
        <dbReference type="ARBA" id="ARBA00022737"/>
    </source>
</evidence>
<dbReference type="SMART" id="SM00248">
    <property type="entry name" value="ANK"/>
    <property type="match status" value="10"/>
</dbReference>
<dbReference type="Pfam" id="PF00612">
    <property type="entry name" value="IQ"/>
    <property type="match status" value="3"/>
</dbReference>
<dbReference type="Gene3D" id="1.25.40.20">
    <property type="entry name" value="Ankyrin repeat-containing domain"/>
    <property type="match status" value="4"/>
</dbReference>
<dbReference type="PANTHER" id="PTHR24173">
    <property type="entry name" value="ANKYRIN REPEAT CONTAINING"/>
    <property type="match status" value="1"/>
</dbReference>
<evidence type="ECO:0000313" key="10">
    <source>
        <dbReference type="Proteomes" id="UP000481153"/>
    </source>
</evidence>
<dbReference type="Gene3D" id="1.20.5.190">
    <property type="match status" value="2"/>
</dbReference>
<evidence type="ECO:0000256" key="5">
    <source>
        <dbReference type="ARBA" id="ARBA00038500"/>
    </source>
</evidence>
<dbReference type="PANTHER" id="PTHR24173:SF74">
    <property type="entry name" value="ANKYRIN REPEAT DOMAIN-CONTAINING PROTEIN 16"/>
    <property type="match status" value="1"/>
</dbReference>
<dbReference type="InterPro" id="IPR001202">
    <property type="entry name" value="WW_dom"/>
</dbReference>
<dbReference type="SUPFAM" id="SSF48403">
    <property type="entry name" value="Ankyrin repeat"/>
    <property type="match status" value="1"/>
</dbReference>
<evidence type="ECO:0000256" key="6">
    <source>
        <dbReference type="PROSITE-ProRule" id="PRU00023"/>
    </source>
</evidence>
<feature type="domain" description="WW" evidence="8">
    <location>
        <begin position="1063"/>
        <end position="1096"/>
    </location>
</feature>
<feature type="repeat" description="ANK" evidence="6">
    <location>
        <begin position="45"/>
        <end position="77"/>
    </location>
</feature>
<keyword evidence="2" id="KW-0677">Repeat</keyword>
<dbReference type="PROSITE" id="PS50297">
    <property type="entry name" value="ANK_REP_REGION"/>
    <property type="match status" value="6"/>
</dbReference>
<comment type="pathway">
    <text evidence="1">Protein modification; protein ubiquitination.</text>
</comment>
<comment type="similarity">
    <text evidence="5">Belongs to the fem-1 family.</text>
</comment>
<evidence type="ECO:0000259" key="8">
    <source>
        <dbReference type="PROSITE" id="PS50020"/>
    </source>
</evidence>
<keyword evidence="4 6" id="KW-0040">ANK repeat</keyword>
<gene>
    <name evidence="9" type="ORF">Ae201684_009663</name>
</gene>
<dbReference type="Gene3D" id="2.20.70.10">
    <property type="match status" value="5"/>
</dbReference>
<keyword evidence="3" id="KW-0833">Ubl conjugation pathway</keyword>
<dbReference type="InterPro" id="IPR000048">
    <property type="entry name" value="IQ_motif_EF-hand-BS"/>
</dbReference>
<dbReference type="PROSITE" id="PS50096">
    <property type="entry name" value="IQ"/>
    <property type="match status" value="5"/>
</dbReference>
<feature type="repeat" description="ANK" evidence="6">
    <location>
        <begin position="146"/>
        <end position="178"/>
    </location>
</feature>
<dbReference type="AlphaFoldDB" id="A0A6G0X0V4"/>
<reference evidence="9 10" key="1">
    <citation type="submission" date="2019-07" db="EMBL/GenBank/DDBJ databases">
        <title>Genomics analysis of Aphanomyces spp. identifies a new class of oomycete effector associated with host adaptation.</title>
        <authorList>
            <person name="Gaulin E."/>
        </authorList>
    </citation>
    <scope>NUCLEOTIDE SEQUENCE [LARGE SCALE GENOMIC DNA]</scope>
    <source>
        <strain evidence="9 10">ATCC 201684</strain>
    </source>
</reference>
<dbReference type="CDD" id="cd00201">
    <property type="entry name" value="WW"/>
    <property type="match status" value="5"/>
</dbReference>
<dbReference type="InterPro" id="IPR011990">
    <property type="entry name" value="TPR-like_helical_dom_sf"/>
</dbReference>
<dbReference type="SUPFAM" id="SSF50998">
    <property type="entry name" value="Quinoprotein alcohol dehydrogenase-like"/>
    <property type="match status" value="1"/>
</dbReference>
<dbReference type="InterPro" id="IPR002110">
    <property type="entry name" value="Ankyrin_rpt"/>
</dbReference>
<evidence type="ECO:0000256" key="1">
    <source>
        <dbReference type="ARBA" id="ARBA00004906"/>
    </source>
</evidence>
<proteinExistence type="inferred from homology"/>
<feature type="compositionally biased region" description="Low complexity" evidence="7">
    <location>
        <begin position="410"/>
        <end position="423"/>
    </location>
</feature>
<keyword evidence="10" id="KW-1185">Reference proteome</keyword>
<feature type="region of interest" description="Disordered" evidence="7">
    <location>
        <begin position="388"/>
        <end position="424"/>
    </location>
</feature>
<dbReference type="SMART" id="SM00456">
    <property type="entry name" value="WW"/>
    <property type="match status" value="7"/>
</dbReference>
<name>A0A6G0X0V4_9STRA</name>
<organism evidence="9 10">
    <name type="scientific">Aphanomyces euteiches</name>
    <dbReference type="NCBI Taxonomy" id="100861"/>
    <lineage>
        <taxon>Eukaryota</taxon>
        <taxon>Sar</taxon>
        <taxon>Stramenopiles</taxon>
        <taxon>Oomycota</taxon>
        <taxon>Saprolegniomycetes</taxon>
        <taxon>Saprolegniales</taxon>
        <taxon>Verrucalvaceae</taxon>
        <taxon>Aphanomyces</taxon>
    </lineage>
</organism>
<dbReference type="SMART" id="SM00015">
    <property type="entry name" value="IQ"/>
    <property type="match status" value="6"/>
</dbReference>
<feature type="repeat" description="ANK" evidence="6">
    <location>
        <begin position="113"/>
        <end position="145"/>
    </location>
</feature>
<comment type="caution">
    <text evidence="9">The sequence shown here is derived from an EMBL/GenBank/DDBJ whole genome shotgun (WGS) entry which is preliminary data.</text>
</comment>